<feature type="region of interest" description="Disordered" evidence="1">
    <location>
        <begin position="414"/>
        <end position="453"/>
    </location>
</feature>
<dbReference type="CDD" id="cd14686">
    <property type="entry name" value="bZIP"/>
    <property type="match status" value="1"/>
</dbReference>
<name>A9V7T9_MONBE</name>
<feature type="compositionally biased region" description="Polar residues" evidence="1">
    <location>
        <begin position="420"/>
        <end position="436"/>
    </location>
</feature>
<dbReference type="InParanoid" id="A9V7T9"/>
<feature type="compositionally biased region" description="Basic and acidic residues" evidence="1">
    <location>
        <begin position="65"/>
        <end position="78"/>
    </location>
</feature>
<feature type="compositionally biased region" description="Low complexity" evidence="1">
    <location>
        <begin position="81"/>
        <end position="97"/>
    </location>
</feature>
<feature type="compositionally biased region" description="Basic and acidic residues" evidence="1">
    <location>
        <begin position="183"/>
        <end position="193"/>
    </location>
</feature>
<gene>
    <name evidence="2" type="ORF">MONBRDRAFT_10973</name>
</gene>
<reference evidence="2 3" key="1">
    <citation type="journal article" date="2008" name="Nature">
        <title>The genome of the choanoflagellate Monosiga brevicollis and the origin of metazoans.</title>
        <authorList>
            <consortium name="JGI Sequencing"/>
            <person name="King N."/>
            <person name="Westbrook M.J."/>
            <person name="Young S.L."/>
            <person name="Kuo A."/>
            <person name="Abedin M."/>
            <person name="Chapman J."/>
            <person name="Fairclough S."/>
            <person name="Hellsten U."/>
            <person name="Isogai Y."/>
            <person name="Letunic I."/>
            <person name="Marr M."/>
            <person name="Pincus D."/>
            <person name="Putnam N."/>
            <person name="Rokas A."/>
            <person name="Wright K.J."/>
            <person name="Zuzow R."/>
            <person name="Dirks W."/>
            <person name="Good M."/>
            <person name="Goodstein D."/>
            <person name="Lemons D."/>
            <person name="Li W."/>
            <person name="Lyons J.B."/>
            <person name="Morris A."/>
            <person name="Nichols S."/>
            <person name="Richter D.J."/>
            <person name="Salamov A."/>
            <person name="Bork P."/>
            <person name="Lim W.A."/>
            <person name="Manning G."/>
            <person name="Miller W.T."/>
            <person name="McGinnis W."/>
            <person name="Shapiro H."/>
            <person name="Tjian R."/>
            <person name="Grigoriev I.V."/>
            <person name="Rokhsar D."/>
        </authorList>
    </citation>
    <scope>NUCLEOTIDE SEQUENCE [LARGE SCALE GENOMIC DNA]</scope>
    <source>
        <strain evidence="3">MX1 / ATCC 50154</strain>
    </source>
</reference>
<dbReference type="RefSeq" id="XP_001748752.1">
    <property type="nucleotide sequence ID" value="XM_001748700.1"/>
</dbReference>
<evidence type="ECO:0000313" key="3">
    <source>
        <dbReference type="Proteomes" id="UP000001357"/>
    </source>
</evidence>
<dbReference type="EMBL" id="CH991566">
    <property type="protein sequence ID" value="EDQ86362.1"/>
    <property type="molecule type" value="Genomic_DNA"/>
</dbReference>
<proteinExistence type="evidence at protein level"/>
<protein>
    <recommendedName>
        <fullName evidence="4">BZIP domain-containing protein</fullName>
    </recommendedName>
</protein>
<comment type="interaction">
    <interactant intactId="EBI-26600395">
        <id>A9V7T9</id>
    </interactant>
    <interactant intactId="EBI-26600604">
        <id>A9VAD3</id>
        <label>MONBRDRAFT_34232</label>
    </interactant>
    <organismsDiffer>false</organismsDiffer>
    <experiments>2</experiments>
</comment>
<evidence type="ECO:0008006" key="4">
    <source>
        <dbReference type="Google" id="ProtNLM"/>
    </source>
</evidence>
<feature type="compositionally biased region" description="Low complexity" evidence="1">
    <location>
        <begin position="155"/>
        <end position="174"/>
    </location>
</feature>
<dbReference type="IntAct" id="A9V7T9">
    <property type="interactions" value="3"/>
</dbReference>
<dbReference type="AlphaFoldDB" id="A9V7T9"/>
<dbReference type="GeneID" id="5894039"/>
<evidence type="ECO:0000313" key="2">
    <source>
        <dbReference type="EMBL" id="EDQ86362.1"/>
    </source>
</evidence>
<feature type="region of interest" description="Disordered" evidence="1">
    <location>
        <begin position="28"/>
        <end position="229"/>
    </location>
</feature>
<keyword evidence="3" id="KW-1185">Reference proteome</keyword>
<dbReference type="KEGG" id="mbr:MONBRDRAFT_10973"/>
<accession>A9V7T9</accession>
<dbReference type="Proteomes" id="UP000001357">
    <property type="component" value="Unassembled WGS sequence"/>
</dbReference>
<organism evidence="2 3">
    <name type="scientific">Monosiga brevicollis</name>
    <name type="common">Choanoflagellate</name>
    <dbReference type="NCBI Taxonomy" id="81824"/>
    <lineage>
        <taxon>Eukaryota</taxon>
        <taxon>Choanoflagellata</taxon>
        <taxon>Craspedida</taxon>
        <taxon>Salpingoecidae</taxon>
        <taxon>Monosiga</taxon>
    </lineage>
</organism>
<feature type="compositionally biased region" description="Low complexity" evidence="1">
    <location>
        <begin position="112"/>
        <end position="138"/>
    </location>
</feature>
<evidence type="ECO:0000256" key="1">
    <source>
        <dbReference type="SAM" id="MobiDB-lite"/>
    </source>
</evidence>
<sequence length="628" mass="67295">MAMAQPQKEPTKSAPAFVADWDAILTDGPCNASADVVGHPGIEPPSKMIDPRKRLLATRASPALDADHDPGAHEDANDKTNGSSSSNEDGSSSSNGLENEHEDSSTTSNGETASTSDTTTTSGGTKSSSQSLSSSSTSKNAITLPSGRILRRRNSASSSSHFTSSSNSSRSNRPPTKRSKRRPRDEGTNRSSEDLNDGSHSSGESPPSREARDEGSILSSKPTSHDSVSHESYAFRRRFSHNTDVNSEWLTLKATDELLQEFAQHGPGQDLNACLVELDDKQKALEAINTAGTDAARRKTRNRLASAVSRARKKVFLHRLRSELLQLAARYQVSTIESQQFRLQSLQAQRELWDLKQPGQPPPPNLSDQALQILSLELQQAQQRVQNTPMFAAGSPVPALNFIHPHMVPGAQAMDGVNFMPNQGSGLPSGSRQPQSVPGLAGPMPTASEANSQLAEAHELLSRAADLNRLLQQHAYPDVWRTLMSEEQQQQQQQQRQRQLSASNMEGMYVGPSNPSGLGFGAHSNMATPSLSQAAAMASVLPASTVAANVATSMWPGPGVVMPQDVTTSTALYSDMVPYGPLSLSHAATYSDLSRGAVGLDGYGNYSAAPQMMDQMLLDEITKPVNNA</sequence>